<dbReference type="AlphaFoldDB" id="A0A5M3MU03"/>
<dbReference type="Proteomes" id="UP000053558">
    <property type="component" value="Unassembled WGS sequence"/>
</dbReference>
<comment type="caution">
    <text evidence="1">The sequence shown here is derived from an EMBL/GenBank/DDBJ whole genome shotgun (WGS) entry which is preliminary data.</text>
</comment>
<feature type="non-terminal residue" evidence="1">
    <location>
        <position position="1"/>
    </location>
</feature>
<dbReference type="EMBL" id="JH711576">
    <property type="protein sequence ID" value="EIW82638.1"/>
    <property type="molecule type" value="Genomic_DNA"/>
</dbReference>
<dbReference type="GeneID" id="19206768"/>
<proteinExistence type="predicted"/>
<protein>
    <submittedName>
        <fullName evidence="1">Uncharacterized protein</fullName>
    </submittedName>
</protein>
<evidence type="ECO:0000313" key="1">
    <source>
        <dbReference type="EMBL" id="EIW82638.1"/>
    </source>
</evidence>
<evidence type="ECO:0000313" key="2">
    <source>
        <dbReference type="Proteomes" id="UP000053558"/>
    </source>
</evidence>
<feature type="non-terminal residue" evidence="1">
    <location>
        <position position="104"/>
    </location>
</feature>
<organism evidence="1 2">
    <name type="scientific">Coniophora puteana (strain RWD-64-598)</name>
    <name type="common">Brown rot fungus</name>
    <dbReference type="NCBI Taxonomy" id="741705"/>
    <lineage>
        <taxon>Eukaryota</taxon>
        <taxon>Fungi</taxon>
        <taxon>Dikarya</taxon>
        <taxon>Basidiomycota</taxon>
        <taxon>Agaricomycotina</taxon>
        <taxon>Agaricomycetes</taxon>
        <taxon>Agaricomycetidae</taxon>
        <taxon>Boletales</taxon>
        <taxon>Coniophorineae</taxon>
        <taxon>Coniophoraceae</taxon>
        <taxon>Coniophora</taxon>
    </lineage>
</organism>
<dbReference type="OrthoDB" id="2953545at2759"/>
<dbReference type="RefSeq" id="XP_007766285.1">
    <property type="nucleotide sequence ID" value="XM_007768095.1"/>
</dbReference>
<gene>
    <name evidence="1" type="ORF">CONPUDRAFT_34306</name>
</gene>
<dbReference type="KEGG" id="cput:CONPUDRAFT_34306"/>
<accession>A0A5M3MU03</accession>
<keyword evidence="2" id="KW-1185">Reference proteome</keyword>
<reference evidence="2" key="1">
    <citation type="journal article" date="2012" name="Science">
        <title>The Paleozoic origin of enzymatic lignin decomposition reconstructed from 31 fungal genomes.</title>
        <authorList>
            <person name="Floudas D."/>
            <person name="Binder M."/>
            <person name="Riley R."/>
            <person name="Barry K."/>
            <person name="Blanchette R.A."/>
            <person name="Henrissat B."/>
            <person name="Martinez A.T."/>
            <person name="Otillar R."/>
            <person name="Spatafora J.W."/>
            <person name="Yadav J.S."/>
            <person name="Aerts A."/>
            <person name="Benoit I."/>
            <person name="Boyd A."/>
            <person name="Carlson A."/>
            <person name="Copeland A."/>
            <person name="Coutinho P.M."/>
            <person name="de Vries R.P."/>
            <person name="Ferreira P."/>
            <person name="Findley K."/>
            <person name="Foster B."/>
            <person name="Gaskell J."/>
            <person name="Glotzer D."/>
            <person name="Gorecki P."/>
            <person name="Heitman J."/>
            <person name="Hesse C."/>
            <person name="Hori C."/>
            <person name="Igarashi K."/>
            <person name="Jurgens J.A."/>
            <person name="Kallen N."/>
            <person name="Kersten P."/>
            <person name="Kohler A."/>
            <person name="Kuees U."/>
            <person name="Kumar T.K.A."/>
            <person name="Kuo A."/>
            <person name="LaButti K."/>
            <person name="Larrondo L.F."/>
            <person name="Lindquist E."/>
            <person name="Ling A."/>
            <person name="Lombard V."/>
            <person name="Lucas S."/>
            <person name="Lundell T."/>
            <person name="Martin R."/>
            <person name="McLaughlin D.J."/>
            <person name="Morgenstern I."/>
            <person name="Morin E."/>
            <person name="Murat C."/>
            <person name="Nagy L.G."/>
            <person name="Nolan M."/>
            <person name="Ohm R.A."/>
            <person name="Patyshakuliyeva A."/>
            <person name="Rokas A."/>
            <person name="Ruiz-Duenas F.J."/>
            <person name="Sabat G."/>
            <person name="Salamov A."/>
            <person name="Samejima M."/>
            <person name="Schmutz J."/>
            <person name="Slot J.C."/>
            <person name="St John F."/>
            <person name="Stenlid J."/>
            <person name="Sun H."/>
            <person name="Sun S."/>
            <person name="Syed K."/>
            <person name="Tsang A."/>
            <person name="Wiebenga A."/>
            <person name="Young D."/>
            <person name="Pisabarro A."/>
            <person name="Eastwood D.C."/>
            <person name="Martin F."/>
            <person name="Cullen D."/>
            <person name="Grigoriev I.V."/>
            <person name="Hibbett D.S."/>
        </authorList>
    </citation>
    <scope>NUCLEOTIDE SEQUENCE [LARGE SCALE GENOMIC DNA]</scope>
    <source>
        <strain evidence="2">RWD-64-598 SS2</strain>
    </source>
</reference>
<sequence length="104" mass="11312">DSNCFLCGKSLRSDESWLHSGGHILKAMQGVIEDDLCEKVSIGHACGFCGKPSCASVRLEKTSTGRYTIESQCPRFHILQLASARKFSKATPCTNVPVQCMLCS</sequence>
<dbReference type="OMA" id="GFCGLDS"/>
<name>A0A5M3MU03_CONPW</name>